<accession>A0ACA7PAJ1</accession>
<sequence>MTITMNLEIEVGVSFEEIASVLSVMGAEHAIESGYLTGNFKYSGVYFVFRCFSTPEDVAAEGVDVDWKAGMSGAFHCPIKYLLESSEDIKSFLTKLSIETDFKFVLSFQYESLYVIRDEFGISFLRNMVD</sequence>
<organism evidence="1 2">
    <name type="scientific">Pseudomonas gorinensis</name>
    <dbReference type="NCBI Taxonomy" id="3240790"/>
    <lineage>
        <taxon>Bacteria</taxon>
        <taxon>Pseudomonadati</taxon>
        <taxon>Pseudomonadota</taxon>
        <taxon>Gammaproteobacteria</taxon>
        <taxon>Pseudomonadales</taxon>
        <taxon>Pseudomonadaceae</taxon>
        <taxon>Pseudomonas</taxon>
    </lineage>
</organism>
<gene>
    <name evidence="1" type="ORF">U771_22420</name>
</gene>
<protein>
    <submittedName>
        <fullName evidence="1">Uncharacterized protein</fullName>
    </submittedName>
</protein>
<evidence type="ECO:0000313" key="2">
    <source>
        <dbReference type="Proteomes" id="UP000018725"/>
    </source>
</evidence>
<proteinExistence type="predicted"/>
<dbReference type="EMBL" id="CP006852">
    <property type="protein sequence ID" value="AHC36975.1"/>
    <property type="molecule type" value="Genomic_DNA"/>
</dbReference>
<reference evidence="1 2" key="1">
    <citation type="journal article" date="2014" name="Genome Announc.">
        <title>Complete Genome Sequence of Pseudomonas sp. Strain TKP, Isolated from a gamma-Hexachlorocyclohexane-Degrading Mixed Culture.</title>
        <authorList>
            <person name="Ohtsubo Y."/>
            <person name="Kishida K."/>
            <person name="Sato T."/>
            <person name="Tabata M."/>
            <person name="Kawasumi T."/>
            <person name="Ogura Y."/>
            <person name="Hayashi T."/>
            <person name="Tsuda M."/>
            <person name="Nagata Y."/>
        </authorList>
    </citation>
    <scope>NUCLEOTIDE SEQUENCE [LARGE SCALE GENOMIC DNA]</scope>
    <source>
        <strain evidence="1 2">TKP</strain>
    </source>
</reference>
<keyword evidence="2" id="KW-1185">Reference proteome</keyword>
<dbReference type="Proteomes" id="UP000018725">
    <property type="component" value="Chromosome"/>
</dbReference>
<name>A0ACA7PAJ1_9PSED</name>
<evidence type="ECO:0000313" key="1">
    <source>
        <dbReference type="EMBL" id="AHC36975.1"/>
    </source>
</evidence>